<feature type="transmembrane region" description="Helical" evidence="1">
    <location>
        <begin position="392"/>
        <end position="413"/>
    </location>
</feature>
<keyword evidence="1" id="KW-0472">Membrane</keyword>
<dbReference type="Proteomes" id="UP000199541">
    <property type="component" value="Unassembled WGS sequence"/>
</dbReference>
<dbReference type="Proteomes" id="UP000634647">
    <property type="component" value="Unassembled WGS sequence"/>
</dbReference>
<dbReference type="AlphaFoldDB" id="A0AAN4USQ3"/>
<comment type="caution">
    <text evidence="3">The sequence shown here is derived from an EMBL/GenBank/DDBJ whole genome shotgun (WGS) entry which is preliminary data.</text>
</comment>
<evidence type="ECO:0000256" key="1">
    <source>
        <dbReference type="SAM" id="Phobius"/>
    </source>
</evidence>
<feature type="transmembrane region" description="Helical" evidence="1">
    <location>
        <begin position="291"/>
        <end position="317"/>
    </location>
</feature>
<reference evidence="3" key="1">
    <citation type="journal article" date="2014" name="Int. J. Syst. Evol. Microbiol.">
        <title>Complete genome sequence of Corynebacterium casei LMG S-19264T (=DSM 44701T), isolated from a smear-ripened cheese.</title>
        <authorList>
            <consortium name="US DOE Joint Genome Institute (JGI-PGF)"/>
            <person name="Walter F."/>
            <person name="Albersmeier A."/>
            <person name="Kalinowski J."/>
            <person name="Ruckert C."/>
        </authorList>
    </citation>
    <scope>NUCLEOTIDE SEQUENCE</scope>
    <source>
        <strain evidence="3">CGMCC 1.10859</strain>
    </source>
</reference>
<feature type="transmembrane region" description="Helical" evidence="1">
    <location>
        <begin position="68"/>
        <end position="92"/>
    </location>
</feature>
<evidence type="ECO:0000313" key="4">
    <source>
        <dbReference type="EMBL" id="SDX22608.1"/>
    </source>
</evidence>
<keyword evidence="2" id="KW-0732">Signal</keyword>
<reference evidence="3" key="3">
    <citation type="submission" date="2023-06" db="EMBL/GenBank/DDBJ databases">
        <authorList>
            <person name="Sun Q."/>
            <person name="Zhou Y."/>
        </authorList>
    </citation>
    <scope>NUCLEOTIDE SEQUENCE</scope>
    <source>
        <strain evidence="3">CGMCC 1.10859</strain>
    </source>
</reference>
<dbReference type="EMBL" id="FNOB01000012">
    <property type="protein sequence ID" value="SDX22608.1"/>
    <property type="molecule type" value="Genomic_DNA"/>
</dbReference>
<protein>
    <recommendedName>
        <fullName evidence="7">Fenitrothion hydrolase</fullName>
    </recommendedName>
</protein>
<feature type="transmembrane region" description="Helical" evidence="1">
    <location>
        <begin position="329"/>
        <end position="349"/>
    </location>
</feature>
<feature type="signal peptide" evidence="2">
    <location>
        <begin position="1"/>
        <end position="22"/>
    </location>
</feature>
<keyword evidence="5" id="KW-1185">Reference proteome</keyword>
<keyword evidence="1" id="KW-0812">Transmembrane</keyword>
<evidence type="ECO:0000313" key="6">
    <source>
        <dbReference type="Proteomes" id="UP000634647"/>
    </source>
</evidence>
<organism evidence="3 6">
    <name type="scientific">Allgaiera indica</name>
    <dbReference type="NCBI Taxonomy" id="765699"/>
    <lineage>
        <taxon>Bacteria</taxon>
        <taxon>Pseudomonadati</taxon>
        <taxon>Pseudomonadota</taxon>
        <taxon>Alphaproteobacteria</taxon>
        <taxon>Rhodobacterales</taxon>
        <taxon>Paracoccaceae</taxon>
        <taxon>Allgaiera</taxon>
    </lineage>
</organism>
<sequence>MCVAAAAGLAAALLPAAARAHASQQAVILLLDTTPAIVGAALAVAATVLLGVWAGWVPRFRAWRLGSWPGTGTGLSWLGFGLLVFLLAVGQFGPHDPLGNLLPLTIWTVIWVAMTAAVALLGDIWRPIAPWRGPVRLARRLLRRQGGVGLARLGHWPAVAGLFAIAWYELISPAPSDPAGLARVAAFYWTLVFALAVLEGEDWLDRGEALSLYFRLTAKIAPLWRRDEGKRRALWIGVPGAQIVAMAPLTAAEVAFVTLLLATVSFDGLSETFFWLGQVGVNPLNYPGRTALIGVNSAGLLAAWALTAALILGALAASRRGRDPNTGRSPLLLGFLPIATAYHVSHYLVTLLTRGQYVFTGLNDPFERGWSLLGINDDWASFGFLSDPHDVMLIWSAQVALIVVAHVLAVLLTLRLVPGGLRTHLPVGVLMVGYTIFGLWLLAAPSIG</sequence>
<evidence type="ECO:0008006" key="7">
    <source>
        <dbReference type="Google" id="ProtNLM"/>
    </source>
</evidence>
<feature type="transmembrane region" description="Helical" evidence="1">
    <location>
        <begin position="36"/>
        <end position="56"/>
    </location>
</feature>
<evidence type="ECO:0000313" key="3">
    <source>
        <dbReference type="EMBL" id="GHE03271.1"/>
    </source>
</evidence>
<reference evidence="4 5" key="2">
    <citation type="submission" date="2016-10" db="EMBL/GenBank/DDBJ databases">
        <authorList>
            <person name="Varghese N."/>
            <person name="Submissions S."/>
        </authorList>
    </citation>
    <scope>NUCLEOTIDE SEQUENCE [LARGE SCALE GENOMIC DNA]</scope>
    <source>
        <strain evidence="4 5">DSM 24802</strain>
    </source>
</reference>
<keyword evidence="1" id="KW-1133">Transmembrane helix</keyword>
<dbReference type="EMBL" id="BNAB01000012">
    <property type="protein sequence ID" value="GHE03271.1"/>
    <property type="molecule type" value="Genomic_DNA"/>
</dbReference>
<evidence type="ECO:0000256" key="2">
    <source>
        <dbReference type="SAM" id="SignalP"/>
    </source>
</evidence>
<feature type="transmembrane region" description="Helical" evidence="1">
    <location>
        <begin position="180"/>
        <end position="198"/>
    </location>
</feature>
<feature type="chain" id="PRO_5042910468" description="Fenitrothion hydrolase" evidence="2">
    <location>
        <begin position="23"/>
        <end position="448"/>
    </location>
</feature>
<proteinExistence type="predicted"/>
<feature type="transmembrane region" description="Helical" evidence="1">
    <location>
        <begin position="233"/>
        <end position="266"/>
    </location>
</feature>
<name>A0AAN4USQ3_9RHOB</name>
<evidence type="ECO:0000313" key="5">
    <source>
        <dbReference type="Proteomes" id="UP000199541"/>
    </source>
</evidence>
<feature type="transmembrane region" description="Helical" evidence="1">
    <location>
        <begin position="104"/>
        <end position="125"/>
    </location>
</feature>
<gene>
    <name evidence="3" type="ORF">GCM10008024_25860</name>
    <name evidence="4" type="ORF">SAMN05444006_11224</name>
</gene>
<feature type="transmembrane region" description="Helical" evidence="1">
    <location>
        <begin position="146"/>
        <end position="168"/>
    </location>
</feature>
<accession>A0AAN4USQ3</accession>
<feature type="transmembrane region" description="Helical" evidence="1">
    <location>
        <begin position="425"/>
        <end position="443"/>
    </location>
</feature>